<reference evidence="4" key="1">
    <citation type="submission" date="2020-04" db="EMBL/GenBank/DDBJ databases">
        <authorList>
            <person name="Zhang T."/>
        </authorList>
    </citation>
    <scope>NUCLEOTIDE SEQUENCE</scope>
    <source>
        <strain evidence="4">HKST-UBA80</strain>
    </source>
</reference>
<accession>A0A955E063</accession>
<feature type="domain" description="Cell envelope-related transcriptional attenuator" evidence="3">
    <location>
        <begin position="95"/>
        <end position="254"/>
    </location>
</feature>
<dbReference type="Proteomes" id="UP000714817">
    <property type="component" value="Unassembled WGS sequence"/>
</dbReference>
<proteinExistence type="inferred from homology"/>
<name>A0A955E063_UNCKA</name>
<dbReference type="Pfam" id="PF03816">
    <property type="entry name" value="LytR_cpsA_psr"/>
    <property type="match status" value="1"/>
</dbReference>
<keyword evidence="2" id="KW-0812">Transmembrane</keyword>
<evidence type="ECO:0000313" key="4">
    <source>
        <dbReference type="EMBL" id="MCA9301753.1"/>
    </source>
</evidence>
<feature type="transmembrane region" description="Helical" evidence="2">
    <location>
        <begin position="29"/>
        <end position="49"/>
    </location>
</feature>
<evidence type="ECO:0000256" key="1">
    <source>
        <dbReference type="ARBA" id="ARBA00006068"/>
    </source>
</evidence>
<organism evidence="4 5">
    <name type="scientific">candidate division WWE3 bacterium</name>
    <dbReference type="NCBI Taxonomy" id="2053526"/>
    <lineage>
        <taxon>Bacteria</taxon>
        <taxon>Katanobacteria</taxon>
    </lineage>
</organism>
<evidence type="ECO:0000256" key="2">
    <source>
        <dbReference type="SAM" id="Phobius"/>
    </source>
</evidence>
<reference evidence="4" key="2">
    <citation type="journal article" date="2021" name="Microbiome">
        <title>Successional dynamics and alternative stable states in a saline activated sludge microbial community over 9 years.</title>
        <authorList>
            <person name="Wang Y."/>
            <person name="Ye J."/>
            <person name="Ju F."/>
            <person name="Liu L."/>
            <person name="Boyd J.A."/>
            <person name="Deng Y."/>
            <person name="Parks D.H."/>
            <person name="Jiang X."/>
            <person name="Yin X."/>
            <person name="Woodcroft B.J."/>
            <person name="Tyson G.W."/>
            <person name="Hugenholtz P."/>
            <person name="Polz M.F."/>
            <person name="Zhang T."/>
        </authorList>
    </citation>
    <scope>NUCLEOTIDE SEQUENCE</scope>
    <source>
        <strain evidence="4">HKST-UBA80</strain>
    </source>
</reference>
<comment type="caution">
    <text evidence="4">The sequence shown here is derived from an EMBL/GenBank/DDBJ whole genome shotgun (WGS) entry which is preliminary data.</text>
</comment>
<evidence type="ECO:0000313" key="5">
    <source>
        <dbReference type="Proteomes" id="UP000714817"/>
    </source>
</evidence>
<dbReference type="EMBL" id="JAGQNY010000001">
    <property type="protein sequence ID" value="MCA9301753.1"/>
    <property type="molecule type" value="Genomic_DNA"/>
</dbReference>
<dbReference type="InterPro" id="IPR004474">
    <property type="entry name" value="LytR_CpsA_psr"/>
</dbReference>
<sequence length="354" mass="38961">MKYIDAHKKINTITKPVAKKNSKGSFKGIATLALILLIFVAVGGTVLLFKSKLNPVSIVASATKANIKETDGRTNILVLGSDKRDNGNAVTSVLTDTILLVSIGRVEHDVLLLSMPRDLYVENSKGYSTKINAVYTLEGPEELQSVVEDVLGVPIHYYAVVDFNLFVNAINVLGGIDVNVQNAFTDYQYPIEGKENAPIEERYETISFAAGKQHMDGETALKFARSRKGDNNEGTDFARAARQQLVIEAIKEKALSLKTVTNASKIKELYDLYAEGIDTNLGFADVQGFYLLSQQINFDSIRSIVLDDRSEADKGGLLYAPIDTALYGNQYVLIPQSGDYSQIHAYVQRYLFGE</sequence>
<dbReference type="PANTHER" id="PTHR33392:SF6">
    <property type="entry name" value="POLYISOPRENYL-TEICHOIC ACID--PEPTIDOGLYCAN TEICHOIC ACID TRANSFERASE TAGU"/>
    <property type="match status" value="1"/>
</dbReference>
<dbReference type="Gene3D" id="3.40.630.190">
    <property type="entry name" value="LCP protein"/>
    <property type="match status" value="1"/>
</dbReference>
<dbReference type="AlphaFoldDB" id="A0A955E063"/>
<dbReference type="NCBIfam" id="TIGR00350">
    <property type="entry name" value="lytR_cpsA_psr"/>
    <property type="match status" value="1"/>
</dbReference>
<dbReference type="InterPro" id="IPR050922">
    <property type="entry name" value="LytR/CpsA/Psr_CW_biosynth"/>
</dbReference>
<evidence type="ECO:0000259" key="3">
    <source>
        <dbReference type="Pfam" id="PF03816"/>
    </source>
</evidence>
<keyword evidence="2" id="KW-0472">Membrane</keyword>
<protein>
    <submittedName>
        <fullName evidence="4">LCP family protein</fullName>
    </submittedName>
</protein>
<comment type="similarity">
    <text evidence="1">Belongs to the LytR/CpsA/Psr (LCP) family.</text>
</comment>
<dbReference type="PANTHER" id="PTHR33392">
    <property type="entry name" value="POLYISOPRENYL-TEICHOIC ACID--PEPTIDOGLYCAN TEICHOIC ACID TRANSFERASE TAGU"/>
    <property type="match status" value="1"/>
</dbReference>
<gene>
    <name evidence="4" type="ORF">KDA10_00070</name>
</gene>
<keyword evidence="2" id="KW-1133">Transmembrane helix</keyword>